<accession>A0A1Y6LVX6</accession>
<feature type="compositionally biased region" description="Basic residues" evidence="1">
    <location>
        <begin position="273"/>
        <end position="282"/>
    </location>
</feature>
<dbReference type="AlphaFoldDB" id="A0A1Y6LVX6"/>
<sequence length="467" mass="51558">MAINRERVIDGLLSFQGGELLVQCGKTKLLGRDTLEKIKEHLKCNVVTMDGKAVDECYYWMSQAILWGLHDYMPGKRKTKNDYKILFWESLHTLQDPRPELVKVERKMKKKYYASPLLTITPEVLVTIKQEPLEIDSLESTLDVLEISSIKQKHDGAHLSSLSAQKSPHASQGSTTSRAGTSAAGSAASLPDKQQSSSTKHSLPGSKRPSVSNEQPSLSSKQPSSSIERPSSSSKQPSSSEQRSSVSKTRRSSTQTNAPTLSTHMPPPPTKAKQQKSARQHSIRIVDPSPEPSLLPVGGELIHKTPIPHGRAKTAKPDDRFYSVTLSCHYGSFKGPIVCSGSSEGPIVYSGSLILSVRDGGERAVGHISWPYRDIVFALHRLTYGEWIRFCSGDVWSSEDGLSCINRSGRLRINQDDSIEVKLHWAGESLTIYEGMMVRDGEVSKNSLRLMEMHEEELLKLAAQLSG</sequence>
<dbReference type="EMBL" id="LT882685">
    <property type="protein sequence ID" value="SMY28537.1"/>
    <property type="molecule type" value="Genomic_DNA"/>
</dbReference>
<evidence type="ECO:0000256" key="1">
    <source>
        <dbReference type="SAM" id="MobiDB-lite"/>
    </source>
</evidence>
<gene>
    <name evidence="2" type="ORF">ZT1A5_G9982</name>
</gene>
<organism evidence="2 3">
    <name type="scientific">Zymoseptoria tritici ST99CH_1A5</name>
    <dbReference type="NCBI Taxonomy" id="1276529"/>
    <lineage>
        <taxon>Eukaryota</taxon>
        <taxon>Fungi</taxon>
        <taxon>Dikarya</taxon>
        <taxon>Ascomycota</taxon>
        <taxon>Pezizomycotina</taxon>
        <taxon>Dothideomycetes</taxon>
        <taxon>Dothideomycetidae</taxon>
        <taxon>Mycosphaerellales</taxon>
        <taxon>Mycosphaerellaceae</taxon>
        <taxon>Zymoseptoria</taxon>
    </lineage>
</organism>
<feature type="compositionally biased region" description="Polar residues" evidence="1">
    <location>
        <begin position="160"/>
        <end position="169"/>
    </location>
</feature>
<proteinExistence type="predicted"/>
<evidence type="ECO:0000313" key="2">
    <source>
        <dbReference type="EMBL" id="SMY28537.1"/>
    </source>
</evidence>
<reference evidence="2 3" key="1">
    <citation type="submission" date="2016-10" db="EMBL/GenBank/DDBJ databases">
        <authorList>
            <person name="Varghese N."/>
        </authorList>
    </citation>
    <scope>NUCLEOTIDE SEQUENCE [LARGE SCALE GENOMIC DNA]</scope>
</reference>
<feature type="compositionally biased region" description="Low complexity" evidence="1">
    <location>
        <begin position="215"/>
        <end position="256"/>
    </location>
</feature>
<feature type="region of interest" description="Disordered" evidence="1">
    <location>
        <begin position="158"/>
        <end position="316"/>
    </location>
</feature>
<dbReference type="Proteomes" id="UP000215453">
    <property type="component" value="Chromosome 10"/>
</dbReference>
<feature type="compositionally biased region" description="Low complexity" evidence="1">
    <location>
        <begin position="170"/>
        <end position="189"/>
    </location>
</feature>
<name>A0A1Y6LVX6_ZYMTR</name>
<protein>
    <submittedName>
        <fullName evidence="2">Uncharacterized protein</fullName>
    </submittedName>
</protein>
<feature type="compositionally biased region" description="Polar residues" evidence="1">
    <location>
        <begin position="192"/>
        <end position="201"/>
    </location>
</feature>
<evidence type="ECO:0000313" key="3">
    <source>
        <dbReference type="Proteomes" id="UP000215453"/>
    </source>
</evidence>